<gene>
    <name evidence="1" type="ORF">M422DRAFT_29021</name>
</gene>
<accession>A0A0C9VIF9</accession>
<dbReference type="HOGENOM" id="CLU_3088809_0_0_1"/>
<dbReference type="AlphaFoldDB" id="A0A0C9VIF9"/>
<evidence type="ECO:0000313" key="1">
    <source>
        <dbReference type="EMBL" id="KIJ47091.1"/>
    </source>
</evidence>
<keyword evidence="2" id="KW-1185">Reference proteome</keyword>
<proteinExistence type="predicted"/>
<dbReference type="EMBL" id="KN837104">
    <property type="protein sequence ID" value="KIJ47091.1"/>
    <property type="molecule type" value="Genomic_DNA"/>
</dbReference>
<reference evidence="1 2" key="1">
    <citation type="submission" date="2014-06" db="EMBL/GenBank/DDBJ databases">
        <title>Evolutionary Origins and Diversification of the Mycorrhizal Mutualists.</title>
        <authorList>
            <consortium name="DOE Joint Genome Institute"/>
            <consortium name="Mycorrhizal Genomics Consortium"/>
            <person name="Kohler A."/>
            <person name="Kuo A."/>
            <person name="Nagy L.G."/>
            <person name="Floudas D."/>
            <person name="Copeland A."/>
            <person name="Barry K.W."/>
            <person name="Cichocki N."/>
            <person name="Veneault-Fourrey C."/>
            <person name="LaButti K."/>
            <person name="Lindquist E.A."/>
            <person name="Lipzen A."/>
            <person name="Lundell T."/>
            <person name="Morin E."/>
            <person name="Murat C."/>
            <person name="Riley R."/>
            <person name="Ohm R."/>
            <person name="Sun H."/>
            <person name="Tunlid A."/>
            <person name="Henrissat B."/>
            <person name="Grigoriev I.V."/>
            <person name="Hibbett D.S."/>
            <person name="Martin F."/>
        </authorList>
    </citation>
    <scope>NUCLEOTIDE SEQUENCE [LARGE SCALE GENOMIC DNA]</scope>
    <source>
        <strain evidence="1 2">SS14</strain>
    </source>
</reference>
<dbReference type="Proteomes" id="UP000054279">
    <property type="component" value="Unassembled WGS sequence"/>
</dbReference>
<evidence type="ECO:0000313" key="2">
    <source>
        <dbReference type="Proteomes" id="UP000054279"/>
    </source>
</evidence>
<name>A0A0C9VIF9_SPHS4</name>
<protein>
    <submittedName>
        <fullName evidence="1">Uncharacterized protein</fullName>
    </submittedName>
</protein>
<sequence length="52" mass="6000">MVWMLNGSSPLSEIEAESAKVENEMRMKRGSARYLVRYACVAVQTDWRPVPR</sequence>
<organism evidence="1 2">
    <name type="scientific">Sphaerobolus stellatus (strain SS14)</name>
    <dbReference type="NCBI Taxonomy" id="990650"/>
    <lineage>
        <taxon>Eukaryota</taxon>
        <taxon>Fungi</taxon>
        <taxon>Dikarya</taxon>
        <taxon>Basidiomycota</taxon>
        <taxon>Agaricomycotina</taxon>
        <taxon>Agaricomycetes</taxon>
        <taxon>Phallomycetidae</taxon>
        <taxon>Geastrales</taxon>
        <taxon>Sphaerobolaceae</taxon>
        <taxon>Sphaerobolus</taxon>
    </lineage>
</organism>